<dbReference type="PRINTS" id="PR00700">
    <property type="entry name" value="PRTYPHPHTASE"/>
</dbReference>
<dbReference type="SMART" id="SM00194">
    <property type="entry name" value="PTPc"/>
    <property type="match status" value="1"/>
</dbReference>
<gene>
    <name evidence="4" type="ORF">CJ030_MR3G009363</name>
</gene>
<dbReference type="EMBL" id="RXIC02000021">
    <property type="protein sequence ID" value="KAB1220687.1"/>
    <property type="molecule type" value="Genomic_DNA"/>
</dbReference>
<protein>
    <submittedName>
        <fullName evidence="4">Protein-tyrosine-phosphatase PTP1</fullName>
    </submittedName>
</protein>
<evidence type="ECO:0000313" key="5">
    <source>
        <dbReference type="Proteomes" id="UP000516437"/>
    </source>
</evidence>
<dbReference type="AlphaFoldDB" id="A0A6A1W9G7"/>
<dbReference type="InterPro" id="IPR016130">
    <property type="entry name" value="Tyr_Pase_AS"/>
</dbReference>
<dbReference type="PROSITE" id="PS00383">
    <property type="entry name" value="TYR_PHOSPHATASE_1"/>
    <property type="match status" value="1"/>
</dbReference>
<dbReference type="PANTHER" id="PTHR19134">
    <property type="entry name" value="RECEPTOR-TYPE TYROSINE-PROTEIN PHOSPHATASE"/>
    <property type="match status" value="1"/>
</dbReference>
<dbReference type="PANTHER" id="PTHR19134:SF449">
    <property type="entry name" value="TYROSINE-PROTEIN PHOSPHATASE 1"/>
    <property type="match status" value="1"/>
</dbReference>
<dbReference type="InterPro" id="IPR029021">
    <property type="entry name" value="Prot-tyrosine_phosphatase-like"/>
</dbReference>
<feature type="compositionally biased region" description="Polar residues" evidence="1">
    <location>
        <begin position="120"/>
        <end position="134"/>
    </location>
</feature>
<comment type="caution">
    <text evidence="4">The sequence shown here is derived from an EMBL/GenBank/DDBJ whole genome shotgun (WGS) entry which is preliminary data.</text>
</comment>
<dbReference type="PROSITE" id="PS50056">
    <property type="entry name" value="TYR_PHOSPHATASE_2"/>
    <property type="match status" value="1"/>
</dbReference>
<reference evidence="4 5" key="1">
    <citation type="journal article" date="2019" name="Plant Biotechnol. J.">
        <title>The red bayberry genome and genetic basis of sex determination.</title>
        <authorList>
            <person name="Jia H.M."/>
            <person name="Jia H.J."/>
            <person name="Cai Q.L."/>
            <person name="Wang Y."/>
            <person name="Zhao H.B."/>
            <person name="Yang W.F."/>
            <person name="Wang G.Y."/>
            <person name="Li Y.H."/>
            <person name="Zhan D.L."/>
            <person name="Shen Y.T."/>
            <person name="Niu Q.F."/>
            <person name="Chang L."/>
            <person name="Qiu J."/>
            <person name="Zhao L."/>
            <person name="Xie H.B."/>
            <person name="Fu W.Y."/>
            <person name="Jin J."/>
            <person name="Li X.W."/>
            <person name="Jiao Y."/>
            <person name="Zhou C.C."/>
            <person name="Tu T."/>
            <person name="Chai C.Y."/>
            <person name="Gao J.L."/>
            <person name="Fan L.J."/>
            <person name="van de Weg E."/>
            <person name="Wang J.Y."/>
            <person name="Gao Z.S."/>
        </authorList>
    </citation>
    <scope>NUCLEOTIDE SEQUENCE [LARGE SCALE GENOMIC DNA]</scope>
    <source>
        <tissue evidence="4">Leaves</tissue>
    </source>
</reference>
<dbReference type="SMART" id="SM00404">
    <property type="entry name" value="PTPc_motif"/>
    <property type="match status" value="1"/>
</dbReference>
<organism evidence="4 5">
    <name type="scientific">Morella rubra</name>
    <name type="common">Chinese bayberry</name>
    <dbReference type="NCBI Taxonomy" id="262757"/>
    <lineage>
        <taxon>Eukaryota</taxon>
        <taxon>Viridiplantae</taxon>
        <taxon>Streptophyta</taxon>
        <taxon>Embryophyta</taxon>
        <taxon>Tracheophyta</taxon>
        <taxon>Spermatophyta</taxon>
        <taxon>Magnoliopsida</taxon>
        <taxon>eudicotyledons</taxon>
        <taxon>Gunneridae</taxon>
        <taxon>Pentapetalae</taxon>
        <taxon>rosids</taxon>
        <taxon>fabids</taxon>
        <taxon>Fagales</taxon>
        <taxon>Myricaceae</taxon>
        <taxon>Morella</taxon>
    </lineage>
</organism>
<dbReference type="SUPFAM" id="SSF52799">
    <property type="entry name" value="(Phosphotyrosine protein) phosphatases II"/>
    <property type="match status" value="1"/>
</dbReference>
<feature type="domain" description="Tyrosine-protein phosphatase" evidence="2">
    <location>
        <begin position="171"/>
        <end position="404"/>
    </location>
</feature>
<dbReference type="OrthoDB" id="10253954at2759"/>
<evidence type="ECO:0000259" key="2">
    <source>
        <dbReference type="PROSITE" id="PS50055"/>
    </source>
</evidence>
<feature type="domain" description="Tyrosine specific protein phosphatases" evidence="3">
    <location>
        <begin position="323"/>
        <end position="395"/>
    </location>
</feature>
<proteinExistence type="predicted"/>
<keyword evidence="5" id="KW-1185">Reference proteome</keyword>
<dbReference type="Pfam" id="PF00102">
    <property type="entry name" value="Y_phosphatase"/>
    <property type="match status" value="2"/>
</dbReference>
<dbReference type="PROSITE" id="PS50055">
    <property type="entry name" value="TYR_PHOSPHATASE_PTP"/>
    <property type="match status" value="1"/>
</dbReference>
<dbReference type="InterPro" id="IPR003595">
    <property type="entry name" value="Tyr_Pase_cat"/>
</dbReference>
<dbReference type="GO" id="GO:0004725">
    <property type="term" value="F:protein tyrosine phosphatase activity"/>
    <property type="evidence" value="ECO:0007669"/>
    <property type="project" value="InterPro"/>
</dbReference>
<dbReference type="InterPro" id="IPR050348">
    <property type="entry name" value="Protein-Tyr_Phosphatase"/>
</dbReference>
<evidence type="ECO:0000313" key="4">
    <source>
        <dbReference type="EMBL" id="KAB1220687.1"/>
    </source>
</evidence>
<evidence type="ECO:0000259" key="3">
    <source>
        <dbReference type="PROSITE" id="PS50056"/>
    </source>
</evidence>
<feature type="compositionally biased region" description="Basic residues" evidence="1">
    <location>
        <begin position="71"/>
        <end position="86"/>
    </location>
</feature>
<evidence type="ECO:0000256" key="1">
    <source>
        <dbReference type="SAM" id="MobiDB-lite"/>
    </source>
</evidence>
<dbReference type="InterPro" id="IPR000387">
    <property type="entry name" value="Tyr_Pase_dom"/>
</dbReference>
<feature type="compositionally biased region" description="Polar residues" evidence="1">
    <location>
        <begin position="1"/>
        <end position="21"/>
    </location>
</feature>
<sequence>MAASSNSVSTKSQTPYSQISSLAAPRLSGSYGRNFPRLSSSARSSLTCSPSIGGKFHKAPQQRPASELLSKHKSQRTSSPLHRRRNNYTSKRERIQTTFIPLGNCASQRGPHRGRRSAMAASSNSVSTKSQTPFVFSPDSPPTLALTPDQFTRCSEALRILREKLSTPQLISQEFAHLQANRITPSEMRRACTVALDGVNLCKNRYADVVPFDRTRVVLTSCTDYRASARGYINASFITTSSSENVAQFIATQGPLPHTYEDFWEMVIQYRCPVVVMLTRLVDNYKVLHCIEFKSEEAPMSVLHIQYPEWPDHGVPQDTFAVREILKRMYPVPPNLGPIVVHCSAGIGRTGTYCAIHNTIQRILAGDMSALDLVDTVTIFRSQRVGMLQTSEQYHFCYKAIIDELEDLISEFNTRSSKWYVHVSEVFVP</sequence>
<name>A0A6A1W9G7_9ROSI</name>
<accession>A0A6A1W9G7</accession>
<feature type="region of interest" description="Disordered" evidence="1">
    <location>
        <begin position="1"/>
        <end position="141"/>
    </location>
</feature>
<dbReference type="Proteomes" id="UP000516437">
    <property type="component" value="Chromosome 3"/>
</dbReference>
<dbReference type="InterPro" id="IPR000242">
    <property type="entry name" value="PTP_cat"/>
</dbReference>
<feature type="compositionally biased region" description="Low complexity" evidence="1">
    <location>
        <begin position="39"/>
        <end position="51"/>
    </location>
</feature>
<dbReference type="Gene3D" id="3.90.190.10">
    <property type="entry name" value="Protein tyrosine phosphatase superfamily"/>
    <property type="match status" value="2"/>
</dbReference>